<keyword evidence="7" id="KW-0432">Leucine biosynthesis</keyword>
<dbReference type="AlphaFoldDB" id="A0A2A2TA36"/>
<dbReference type="InterPro" id="IPR000573">
    <property type="entry name" value="AconitaseA/IPMdHydase_ssu_swvl"/>
</dbReference>
<dbReference type="Gene3D" id="3.20.19.10">
    <property type="entry name" value="Aconitase, domain 4"/>
    <property type="match status" value="1"/>
</dbReference>
<dbReference type="GO" id="GO:0016853">
    <property type="term" value="F:isomerase activity"/>
    <property type="evidence" value="ECO:0007669"/>
    <property type="project" value="UniProtKB-KW"/>
</dbReference>
<evidence type="ECO:0000256" key="4">
    <source>
        <dbReference type="ARBA" id="ARBA00009845"/>
    </source>
</evidence>
<evidence type="ECO:0000256" key="1">
    <source>
        <dbReference type="ARBA" id="ARBA00000491"/>
    </source>
</evidence>
<evidence type="ECO:0000256" key="9">
    <source>
        <dbReference type="ARBA" id="ARBA00023239"/>
    </source>
</evidence>
<evidence type="ECO:0000259" key="13">
    <source>
        <dbReference type="Pfam" id="PF00694"/>
    </source>
</evidence>
<evidence type="ECO:0000256" key="10">
    <source>
        <dbReference type="ARBA" id="ARBA00023304"/>
    </source>
</evidence>
<dbReference type="PANTHER" id="PTHR43345:SF5">
    <property type="entry name" value="3-ISOPROPYLMALATE DEHYDRATASE SMALL SUBUNIT"/>
    <property type="match status" value="1"/>
</dbReference>
<proteinExistence type="inferred from homology"/>
<evidence type="ECO:0000256" key="8">
    <source>
        <dbReference type="ARBA" id="ARBA00022605"/>
    </source>
</evidence>
<comment type="pathway">
    <text evidence="3">Amino-acid biosynthesis; L-leucine biosynthesis; L-leucine from 3-methyl-2-oxobutanoate: step 2/4.</text>
</comment>
<keyword evidence="10" id="KW-0100">Branched-chain amino acid biosynthesis</keyword>
<sequence length="200" mass="21470">MTSEVKLVSGSGIPLVGNDIDTDRIIPARFLKCITFDGLGEHAFKDDRIALNGEHPFDKKEYQNAKILVVNRNFGCGSSREHAPQAIAKWGVEAIIGESFAEIFLGNCVAIGVPCVTGDTETVMRSQELITANPQVSVTVNLETMQVQCGDFSAPISMAEGARNMFISGSWDACGQLVASSQQVKATAAKLLYINWSATA</sequence>
<evidence type="ECO:0000256" key="7">
    <source>
        <dbReference type="ARBA" id="ARBA00022430"/>
    </source>
</evidence>
<dbReference type="GO" id="GO:0003861">
    <property type="term" value="F:3-isopropylmalate dehydratase activity"/>
    <property type="evidence" value="ECO:0007669"/>
    <property type="project" value="UniProtKB-EC"/>
</dbReference>
<dbReference type="RefSeq" id="WP_095724996.1">
    <property type="nucleotide sequence ID" value="NZ_NTFS01000646.1"/>
</dbReference>
<comment type="function">
    <text evidence="2">Catalyzes the isomerization between 2-isopropylmalate and 3-isopropylmalate, via the formation of 2-isopropylmaleate.</text>
</comment>
<comment type="similarity">
    <text evidence="4">Belongs to the LeuD family. LeuD type 1 subfamily.</text>
</comment>
<comment type="caution">
    <text evidence="14">The sequence shown here is derived from an EMBL/GenBank/DDBJ whole genome shotgun (WGS) entry which is preliminary data.</text>
</comment>
<dbReference type="GO" id="GO:0009098">
    <property type="term" value="P:L-leucine biosynthetic process"/>
    <property type="evidence" value="ECO:0007669"/>
    <property type="project" value="UniProtKB-KW"/>
</dbReference>
<keyword evidence="14" id="KW-0413">Isomerase</keyword>
<dbReference type="InterPro" id="IPR050075">
    <property type="entry name" value="LeuD"/>
</dbReference>
<dbReference type="EMBL" id="NTFS01000646">
    <property type="protein sequence ID" value="PAX45853.1"/>
    <property type="molecule type" value="Genomic_DNA"/>
</dbReference>
<dbReference type="NCBIfam" id="NF002458">
    <property type="entry name" value="PRK01641.1"/>
    <property type="match status" value="1"/>
</dbReference>
<evidence type="ECO:0000256" key="5">
    <source>
        <dbReference type="ARBA" id="ARBA00011271"/>
    </source>
</evidence>
<protein>
    <recommendedName>
        <fullName evidence="6">3-isopropylmalate dehydratase</fullName>
        <ecNumber evidence="6">4.2.1.33</ecNumber>
    </recommendedName>
    <alternativeName>
        <fullName evidence="11">Alpha-IPM isomerase</fullName>
    </alternativeName>
    <alternativeName>
        <fullName evidence="12">Isopropylmalate isomerase</fullName>
    </alternativeName>
</protein>
<evidence type="ECO:0000256" key="2">
    <source>
        <dbReference type="ARBA" id="ARBA00002695"/>
    </source>
</evidence>
<dbReference type="Proteomes" id="UP000218238">
    <property type="component" value="Unassembled WGS sequence"/>
</dbReference>
<reference evidence="14 15" key="1">
    <citation type="submission" date="2017-08" db="EMBL/GenBank/DDBJ databases">
        <title>Draft genome sequence of filamentous cyanobacterium Calothrix elsteri CCALA 953.</title>
        <authorList>
            <person name="Gagunashvili A.N."/>
            <person name="Elster J."/>
            <person name="Andresson O.S."/>
        </authorList>
    </citation>
    <scope>NUCLEOTIDE SEQUENCE [LARGE SCALE GENOMIC DNA]</scope>
    <source>
        <strain evidence="14 15">CCALA 953</strain>
    </source>
</reference>
<evidence type="ECO:0000313" key="14">
    <source>
        <dbReference type="EMBL" id="PAX45853.1"/>
    </source>
</evidence>
<evidence type="ECO:0000313" key="15">
    <source>
        <dbReference type="Proteomes" id="UP000218238"/>
    </source>
</evidence>
<keyword evidence="9" id="KW-0456">Lyase</keyword>
<comment type="subunit">
    <text evidence="5">Heterodimer of LeuC and LeuD.</text>
</comment>
<dbReference type="OrthoDB" id="9777465at2"/>
<comment type="catalytic activity">
    <reaction evidence="1">
        <text>(2R,3S)-3-isopropylmalate = (2S)-2-isopropylmalate</text>
        <dbReference type="Rhea" id="RHEA:32287"/>
        <dbReference type="ChEBI" id="CHEBI:1178"/>
        <dbReference type="ChEBI" id="CHEBI:35121"/>
        <dbReference type="EC" id="4.2.1.33"/>
    </reaction>
</comment>
<dbReference type="PANTHER" id="PTHR43345">
    <property type="entry name" value="3-ISOPROPYLMALATE DEHYDRATASE SMALL SUBUNIT 2-RELATED-RELATED"/>
    <property type="match status" value="1"/>
</dbReference>
<dbReference type="Pfam" id="PF00694">
    <property type="entry name" value="Aconitase_C"/>
    <property type="match status" value="1"/>
</dbReference>
<keyword evidence="15" id="KW-1185">Reference proteome</keyword>
<gene>
    <name evidence="14" type="ORF">CK510_29465</name>
</gene>
<dbReference type="SUPFAM" id="SSF52016">
    <property type="entry name" value="LeuD/IlvD-like"/>
    <property type="match status" value="1"/>
</dbReference>
<organism evidence="14 15">
    <name type="scientific">Brunnivagina elsteri CCALA 953</name>
    <dbReference type="NCBI Taxonomy" id="987040"/>
    <lineage>
        <taxon>Bacteria</taxon>
        <taxon>Bacillati</taxon>
        <taxon>Cyanobacteriota</taxon>
        <taxon>Cyanophyceae</taxon>
        <taxon>Nostocales</taxon>
        <taxon>Calotrichaceae</taxon>
        <taxon>Brunnivagina</taxon>
    </lineage>
</organism>
<dbReference type="CDD" id="cd01577">
    <property type="entry name" value="IPMI_Swivel"/>
    <property type="match status" value="1"/>
</dbReference>
<dbReference type="EC" id="4.2.1.33" evidence="6"/>
<accession>A0A2A2TA36</accession>
<evidence type="ECO:0000256" key="3">
    <source>
        <dbReference type="ARBA" id="ARBA00004729"/>
    </source>
</evidence>
<evidence type="ECO:0000256" key="6">
    <source>
        <dbReference type="ARBA" id="ARBA00011998"/>
    </source>
</evidence>
<name>A0A2A2TA36_9CYAN</name>
<dbReference type="InterPro" id="IPR015928">
    <property type="entry name" value="Aconitase/3IPM_dehydase_swvl"/>
</dbReference>
<feature type="domain" description="Aconitase A/isopropylmalate dehydratase small subunit swivel" evidence="13">
    <location>
        <begin position="14"/>
        <end position="113"/>
    </location>
</feature>
<keyword evidence="8" id="KW-0028">Amino-acid biosynthesis</keyword>
<dbReference type="InterPro" id="IPR033940">
    <property type="entry name" value="IPMI_Swivel"/>
</dbReference>
<evidence type="ECO:0000256" key="11">
    <source>
        <dbReference type="ARBA" id="ARBA00031631"/>
    </source>
</evidence>
<evidence type="ECO:0000256" key="12">
    <source>
        <dbReference type="ARBA" id="ARBA00033368"/>
    </source>
</evidence>